<comment type="caution">
    <text evidence="1">The sequence shown here is derived from an EMBL/GenBank/DDBJ whole genome shotgun (WGS) entry which is preliminary data.</text>
</comment>
<protein>
    <submittedName>
        <fullName evidence="1">Uncharacterized protein</fullName>
    </submittedName>
</protein>
<reference evidence="1" key="1">
    <citation type="journal article" date="2020" name="Stud. Mycol.">
        <title>101 Dothideomycetes genomes: a test case for predicting lifestyles and emergence of pathogens.</title>
        <authorList>
            <person name="Haridas S."/>
            <person name="Albert R."/>
            <person name="Binder M."/>
            <person name="Bloem J."/>
            <person name="Labutti K."/>
            <person name="Salamov A."/>
            <person name="Andreopoulos B."/>
            <person name="Baker S."/>
            <person name="Barry K."/>
            <person name="Bills G."/>
            <person name="Bluhm B."/>
            <person name="Cannon C."/>
            <person name="Castanera R."/>
            <person name="Culley D."/>
            <person name="Daum C."/>
            <person name="Ezra D."/>
            <person name="Gonzalez J."/>
            <person name="Henrissat B."/>
            <person name="Kuo A."/>
            <person name="Liang C."/>
            <person name="Lipzen A."/>
            <person name="Lutzoni F."/>
            <person name="Magnuson J."/>
            <person name="Mondo S."/>
            <person name="Nolan M."/>
            <person name="Ohm R."/>
            <person name="Pangilinan J."/>
            <person name="Park H.-J."/>
            <person name="Ramirez L."/>
            <person name="Alfaro M."/>
            <person name="Sun H."/>
            <person name="Tritt A."/>
            <person name="Yoshinaga Y."/>
            <person name="Zwiers L.-H."/>
            <person name="Turgeon B."/>
            <person name="Goodwin S."/>
            <person name="Spatafora J."/>
            <person name="Crous P."/>
            <person name="Grigoriev I."/>
        </authorList>
    </citation>
    <scope>NUCLEOTIDE SEQUENCE</scope>
    <source>
        <strain evidence="1">CBS 525.71</strain>
    </source>
</reference>
<dbReference type="EMBL" id="MU006732">
    <property type="protein sequence ID" value="KAF2624113.1"/>
    <property type="molecule type" value="Genomic_DNA"/>
</dbReference>
<sequence length="205" mass="22871">MFSCSKSMRSRRASPTMCKCCCRTIGNEMRIMLKVYVLLGYHRSGGRTNTAEAASSVAIADIDACLPEIQSRRHGREPLEPICASKTTTQHRPRISFPRNRLSVLVPLTLLSHGLLIAGHRGRADCAAWISQSPKKHAFEPGARRYPEIVYERRSTFRPGCLAACSCFNSLSQILVLNRVERSKGKDGRPISSRNSCVHFHTLNT</sequence>
<evidence type="ECO:0000313" key="2">
    <source>
        <dbReference type="Proteomes" id="UP000799754"/>
    </source>
</evidence>
<keyword evidence="2" id="KW-1185">Reference proteome</keyword>
<organism evidence="1 2">
    <name type="scientific">Macroventuria anomochaeta</name>
    <dbReference type="NCBI Taxonomy" id="301207"/>
    <lineage>
        <taxon>Eukaryota</taxon>
        <taxon>Fungi</taxon>
        <taxon>Dikarya</taxon>
        <taxon>Ascomycota</taxon>
        <taxon>Pezizomycotina</taxon>
        <taxon>Dothideomycetes</taxon>
        <taxon>Pleosporomycetidae</taxon>
        <taxon>Pleosporales</taxon>
        <taxon>Pleosporineae</taxon>
        <taxon>Didymellaceae</taxon>
        <taxon>Macroventuria</taxon>
    </lineage>
</organism>
<evidence type="ECO:0000313" key="1">
    <source>
        <dbReference type="EMBL" id="KAF2624113.1"/>
    </source>
</evidence>
<proteinExistence type="predicted"/>
<accession>A0ACB6RSK5</accession>
<dbReference type="Proteomes" id="UP000799754">
    <property type="component" value="Unassembled WGS sequence"/>
</dbReference>
<gene>
    <name evidence="1" type="ORF">BU25DRAFT_161718</name>
</gene>
<name>A0ACB6RSK5_9PLEO</name>